<reference evidence="1 2" key="1">
    <citation type="submission" date="2019-04" db="EMBL/GenBank/DDBJ databases">
        <authorList>
            <person name="Yang Y."/>
            <person name="Wei D."/>
        </authorList>
    </citation>
    <scope>NUCLEOTIDE SEQUENCE [LARGE SCALE GENOMIC DNA]</scope>
    <source>
        <strain evidence="1 2">L-1-4w-11</strain>
    </source>
</reference>
<accession>A0A4U1L8N6</accession>
<dbReference type="Proteomes" id="UP000309138">
    <property type="component" value="Unassembled WGS sequence"/>
</dbReference>
<keyword evidence="2" id="KW-1185">Reference proteome</keyword>
<organism evidence="1 2">
    <name type="scientific">Sphingomonas baiyangensis</name>
    <dbReference type="NCBI Taxonomy" id="2572576"/>
    <lineage>
        <taxon>Bacteria</taxon>
        <taxon>Pseudomonadati</taxon>
        <taxon>Pseudomonadota</taxon>
        <taxon>Alphaproteobacteria</taxon>
        <taxon>Sphingomonadales</taxon>
        <taxon>Sphingomonadaceae</taxon>
        <taxon>Sphingomonas</taxon>
    </lineage>
</organism>
<protein>
    <recommendedName>
        <fullName evidence="3">Haemolysin activator HlyB C-terminal domain-containing protein</fullName>
    </recommendedName>
</protein>
<dbReference type="AlphaFoldDB" id="A0A4U1L8N6"/>
<name>A0A4U1L8N6_9SPHN</name>
<sequence length="218" mass="22284">MPGQQRTARNARFSGSAWVALRGGSGRAIADGGQLGGSQAGVRIGYLLDARRRLSATARISAPLEGIGREAAIGVEWRPTRAAVSIIAEQRIALDAGRGGTALFAVGGFGPQSVGHGFEVEGYAQAGGVLRDRIEPFADGALRIARPIAATPIGALSLGAGLWGGAQRGAARLDIGPSLGLAMPAGDRTIRVALDWRQRVAGRARPGSGVALTLGTDF</sequence>
<dbReference type="OrthoDB" id="7427399at2"/>
<evidence type="ECO:0008006" key="3">
    <source>
        <dbReference type="Google" id="ProtNLM"/>
    </source>
</evidence>
<evidence type="ECO:0000313" key="1">
    <source>
        <dbReference type="EMBL" id="TKD53347.1"/>
    </source>
</evidence>
<proteinExistence type="predicted"/>
<comment type="caution">
    <text evidence="1">The sequence shown here is derived from an EMBL/GenBank/DDBJ whole genome shotgun (WGS) entry which is preliminary data.</text>
</comment>
<gene>
    <name evidence="1" type="ORF">FBR43_00790</name>
</gene>
<dbReference type="EMBL" id="SWKR01000001">
    <property type="protein sequence ID" value="TKD53347.1"/>
    <property type="molecule type" value="Genomic_DNA"/>
</dbReference>
<evidence type="ECO:0000313" key="2">
    <source>
        <dbReference type="Proteomes" id="UP000309138"/>
    </source>
</evidence>